<feature type="region of interest" description="Disordered" evidence="1">
    <location>
        <begin position="79"/>
        <end position="328"/>
    </location>
</feature>
<gene>
    <name evidence="2" type="ORF">LECACI_7A000822</name>
</gene>
<sequence>MPLIRANALRSILRQSAARATSRAAGSARTTLVARRFASSGGHAGGHGEPSSDLPWLLGALTVTPIACWYLWPDTAHAEHHDDHGHDEHAEEGGETEEGGEAEEAGEAEEGGEEEKPSEDAQSNEDEAAQEASAPGEQAGEEGAPEKGAEAGEGTDESKEGGDDGEDAKKGEQPAKPSGSQGEAQPNPARSEAQGTTEQKPGSAEKDSDIEGVQFKGKMAEGSAGLADERKSEPVPSKGSRTKRIDSGLGKKLGQGETYTEDGQDAQAASKDVSSSQGDISNKQKGISTTDAKHSHQIDQDPEKSKKGSGGPETAKAKGTIDPRAPVR</sequence>
<reference evidence="2" key="1">
    <citation type="submission" date="2023-11" db="EMBL/GenBank/DDBJ databases">
        <authorList>
            <person name="Alioto T."/>
            <person name="Alioto T."/>
            <person name="Gomez Garrido J."/>
        </authorList>
    </citation>
    <scope>NUCLEOTIDE SEQUENCE</scope>
</reference>
<evidence type="ECO:0000256" key="1">
    <source>
        <dbReference type="SAM" id="MobiDB-lite"/>
    </source>
</evidence>
<dbReference type="EMBL" id="CAVMBE010000003">
    <property type="protein sequence ID" value="CAK3798534.1"/>
    <property type="molecule type" value="Genomic_DNA"/>
</dbReference>
<name>A0AAI8YRT8_9PEZI</name>
<keyword evidence="3" id="KW-1185">Reference proteome</keyword>
<feature type="compositionally biased region" description="Basic and acidic residues" evidence="1">
    <location>
        <begin position="291"/>
        <end position="306"/>
    </location>
</feature>
<dbReference type="AlphaFoldDB" id="A0AAI8YRT8"/>
<feature type="compositionally biased region" description="Low complexity" evidence="1">
    <location>
        <begin position="130"/>
        <end position="142"/>
    </location>
</feature>
<organism evidence="2 3">
    <name type="scientific">Lecanosticta acicola</name>
    <dbReference type="NCBI Taxonomy" id="111012"/>
    <lineage>
        <taxon>Eukaryota</taxon>
        <taxon>Fungi</taxon>
        <taxon>Dikarya</taxon>
        <taxon>Ascomycota</taxon>
        <taxon>Pezizomycotina</taxon>
        <taxon>Dothideomycetes</taxon>
        <taxon>Dothideomycetidae</taxon>
        <taxon>Mycosphaerellales</taxon>
        <taxon>Mycosphaerellaceae</taxon>
        <taxon>Lecanosticta</taxon>
    </lineage>
</organism>
<accession>A0AAI8YRT8</accession>
<dbReference type="Proteomes" id="UP001296104">
    <property type="component" value="Unassembled WGS sequence"/>
</dbReference>
<protein>
    <submittedName>
        <fullName evidence="2">Uncharacterized protein</fullName>
    </submittedName>
</protein>
<feature type="compositionally biased region" description="Basic and acidic residues" evidence="1">
    <location>
        <begin position="79"/>
        <end position="92"/>
    </location>
</feature>
<evidence type="ECO:0000313" key="3">
    <source>
        <dbReference type="Proteomes" id="UP001296104"/>
    </source>
</evidence>
<comment type="caution">
    <text evidence="2">The sequence shown here is derived from an EMBL/GenBank/DDBJ whole genome shotgun (WGS) entry which is preliminary data.</text>
</comment>
<evidence type="ECO:0000313" key="2">
    <source>
        <dbReference type="EMBL" id="CAK3798534.1"/>
    </source>
</evidence>
<feature type="compositionally biased region" description="Polar residues" evidence="1">
    <location>
        <begin position="272"/>
        <end position="290"/>
    </location>
</feature>
<feature type="compositionally biased region" description="Acidic residues" evidence="1">
    <location>
        <begin position="93"/>
        <end position="113"/>
    </location>
</feature>
<feature type="compositionally biased region" description="Basic and acidic residues" evidence="1">
    <location>
        <begin position="144"/>
        <end position="173"/>
    </location>
</feature>
<proteinExistence type="predicted"/>
<feature type="compositionally biased region" description="Acidic residues" evidence="1">
    <location>
        <begin position="120"/>
        <end position="129"/>
    </location>
</feature>